<dbReference type="OrthoDB" id="7056009at2"/>
<accession>A0A7I7YJC1</accession>
<dbReference type="PANTHER" id="PTHR40036:SF1">
    <property type="entry name" value="MACROCIN O-METHYLTRANSFERASE"/>
    <property type="match status" value="1"/>
</dbReference>
<keyword evidence="2" id="KW-1185">Reference proteome</keyword>
<dbReference type="Pfam" id="PF05711">
    <property type="entry name" value="TylF"/>
    <property type="match status" value="1"/>
</dbReference>
<organism evidence="1 2">
    <name type="scientific">Mycobacterium conspicuum</name>
    <dbReference type="NCBI Taxonomy" id="44010"/>
    <lineage>
        <taxon>Bacteria</taxon>
        <taxon>Bacillati</taxon>
        <taxon>Actinomycetota</taxon>
        <taxon>Actinomycetes</taxon>
        <taxon>Mycobacteriales</taxon>
        <taxon>Mycobacteriaceae</taxon>
        <taxon>Mycobacterium</taxon>
    </lineage>
</organism>
<dbReference type="SUPFAM" id="SSF53335">
    <property type="entry name" value="S-adenosyl-L-methionine-dependent methyltransferases"/>
    <property type="match status" value="1"/>
</dbReference>
<name>A0A7I7YJC1_9MYCO</name>
<proteinExistence type="predicted"/>
<protein>
    <recommendedName>
        <fullName evidence="3">Methyltransferase</fullName>
    </recommendedName>
</protein>
<dbReference type="Gene3D" id="3.40.50.150">
    <property type="entry name" value="Vaccinia Virus protein VP39"/>
    <property type="match status" value="1"/>
</dbReference>
<evidence type="ECO:0000313" key="2">
    <source>
        <dbReference type="Proteomes" id="UP000467385"/>
    </source>
</evidence>
<dbReference type="AlphaFoldDB" id="A0A7I7YJC1"/>
<dbReference type="InterPro" id="IPR008884">
    <property type="entry name" value="TylF_MeTrfase"/>
</dbReference>
<gene>
    <name evidence="1" type="ORF">MCNS_39840</name>
</gene>
<dbReference type="InterPro" id="IPR029063">
    <property type="entry name" value="SAM-dependent_MTases_sf"/>
</dbReference>
<evidence type="ECO:0000313" key="1">
    <source>
        <dbReference type="EMBL" id="BBZ40921.1"/>
    </source>
</evidence>
<dbReference type="RefSeq" id="WP_085234340.1">
    <property type="nucleotide sequence ID" value="NZ_AP022613.1"/>
</dbReference>
<evidence type="ECO:0008006" key="3">
    <source>
        <dbReference type="Google" id="ProtNLM"/>
    </source>
</evidence>
<dbReference type="EMBL" id="AP022613">
    <property type="protein sequence ID" value="BBZ40921.1"/>
    <property type="molecule type" value="Genomic_DNA"/>
</dbReference>
<dbReference type="Proteomes" id="UP000467385">
    <property type="component" value="Chromosome"/>
</dbReference>
<reference evidence="1 2" key="1">
    <citation type="journal article" date="2019" name="Emerg. Microbes Infect.">
        <title>Comprehensive subspecies identification of 175 nontuberculous mycobacteria species based on 7547 genomic profiles.</title>
        <authorList>
            <person name="Matsumoto Y."/>
            <person name="Kinjo T."/>
            <person name="Motooka D."/>
            <person name="Nabeya D."/>
            <person name="Jung N."/>
            <person name="Uechi K."/>
            <person name="Horii T."/>
            <person name="Iida T."/>
            <person name="Fujita J."/>
            <person name="Nakamura S."/>
        </authorList>
    </citation>
    <scope>NUCLEOTIDE SEQUENCE [LARGE SCALE GENOMIC DNA]</scope>
    <source>
        <strain evidence="1 2">JCM 14738</strain>
    </source>
</reference>
<dbReference type="PANTHER" id="PTHR40036">
    <property type="entry name" value="MACROCIN O-METHYLTRANSFERASE"/>
    <property type="match status" value="1"/>
</dbReference>
<sequence>MNQSALGPAGIQTLTASPDDNDDRKMFIEAVYAAFLEKHGSTDRAYNIDNIGRLAAAIESHHYASQKMVGVPRFQDRNHLLGFACQSITVDGPALEFGVMAGHTINLIASLLPLSKVYGFDSFEGLPEAWFGKGDGFGQFSVNGQLPQVRDNVELVVGWFDHVLAPFLDTHEFDKIALLHVDCDIYSSTQTIFSYLHKRIVPGTIIVFDEYFNYPTWQRHEYAAFQEYVAHRQIKYEYLGLVPADMQVAVRILSV</sequence>